<accession>A0AAV0ZNT2</accession>
<organism evidence="1 2">
    <name type="scientific">Vicia faba</name>
    <name type="common">Broad bean</name>
    <name type="synonym">Faba vulgaris</name>
    <dbReference type="NCBI Taxonomy" id="3906"/>
    <lineage>
        <taxon>Eukaryota</taxon>
        <taxon>Viridiplantae</taxon>
        <taxon>Streptophyta</taxon>
        <taxon>Embryophyta</taxon>
        <taxon>Tracheophyta</taxon>
        <taxon>Spermatophyta</taxon>
        <taxon>Magnoliopsida</taxon>
        <taxon>eudicotyledons</taxon>
        <taxon>Gunneridae</taxon>
        <taxon>Pentapetalae</taxon>
        <taxon>rosids</taxon>
        <taxon>fabids</taxon>
        <taxon>Fabales</taxon>
        <taxon>Fabaceae</taxon>
        <taxon>Papilionoideae</taxon>
        <taxon>50 kb inversion clade</taxon>
        <taxon>NPAAA clade</taxon>
        <taxon>Hologalegina</taxon>
        <taxon>IRL clade</taxon>
        <taxon>Fabeae</taxon>
        <taxon>Vicia</taxon>
    </lineage>
</organism>
<dbReference type="SUPFAM" id="SSF52540">
    <property type="entry name" value="P-loop containing nucleoside triphosphate hydrolases"/>
    <property type="match status" value="1"/>
</dbReference>
<proteinExistence type="predicted"/>
<name>A0AAV0ZNT2_VICFA</name>
<dbReference type="AlphaFoldDB" id="A0AAV0ZNT2"/>
<gene>
    <name evidence="1" type="ORF">VFH_II177200</name>
</gene>
<sequence>MGKTDLESSPWKAIMKLNWRISKMLKRRGEENSAFNLAYKVFSADALIVAWIKSSTVFILYSYFCNFVLTLQSDDDSGMDPEAIHIQNLDVPISSAFFDNGLQWAPYIINAGAITTMCSSLLGGMLPQMWFDNAWLAPFNHSGNSAGTVTTYYWTGMLNFLEAGLKVCSIRYKILDGTMSVAERDEVVKEFKTNSEVCKVIYGFLKLYNYLNIPCILLTFHVFD</sequence>
<evidence type="ECO:0000313" key="1">
    <source>
        <dbReference type="EMBL" id="CAI8599482.1"/>
    </source>
</evidence>
<dbReference type="EMBL" id="OX451737">
    <property type="protein sequence ID" value="CAI8599482.1"/>
    <property type="molecule type" value="Genomic_DNA"/>
</dbReference>
<evidence type="ECO:0000313" key="2">
    <source>
        <dbReference type="Proteomes" id="UP001157006"/>
    </source>
</evidence>
<reference evidence="1 2" key="1">
    <citation type="submission" date="2023-01" db="EMBL/GenBank/DDBJ databases">
        <authorList>
            <person name="Kreplak J."/>
        </authorList>
    </citation>
    <scope>NUCLEOTIDE SEQUENCE [LARGE SCALE GENOMIC DNA]</scope>
</reference>
<dbReference type="Gene3D" id="3.40.50.300">
    <property type="entry name" value="P-loop containing nucleotide triphosphate hydrolases"/>
    <property type="match status" value="1"/>
</dbReference>
<keyword evidence="2" id="KW-1185">Reference proteome</keyword>
<protein>
    <submittedName>
        <fullName evidence="1">Uncharacterized protein</fullName>
    </submittedName>
</protein>
<dbReference type="Proteomes" id="UP001157006">
    <property type="component" value="Chromosome 2"/>
</dbReference>
<dbReference type="InterPro" id="IPR027417">
    <property type="entry name" value="P-loop_NTPase"/>
</dbReference>